<dbReference type="AlphaFoldDB" id="A0A6H0ZHB8"/>
<accession>A0A6H0ZHB8</accession>
<dbReference type="NCBIfam" id="TIGR01560">
    <property type="entry name" value="put_DNA_pack"/>
    <property type="match status" value="1"/>
</dbReference>
<dbReference type="InterPro" id="IPR006450">
    <property type="entry name" value="Phage_HK97_gp6-like"/>
</dbReference>
<dbReference type="Proteomes" id="UP000500870">
    <property type="component" value="Chromosome 1"/>
</dbReference>
<dbReference type="CDD" id="cd08054">
    <property type="entry name" value="gp6"/>
    <property type="match status" value="1"/>
</dbReference>
<dbReference type="Gene3D" id="1.10.3230.30">
    <property type="entry name" value="Phage gp6-like head-tail connector protein"/>
    <property type="match status" value="1"/>
</dbReference>
<dbReference type="InterPro" id="IPR021146">
    <property type="entry name" value="Phage_gp6-like_head-tail"/>
</dbReference>
<dbReference type="Pfam" id="PF05135">
    <property type="entry name" value="Phage_connect_1"/>
    <property type="match status" value="1"/>
</dbReference>
<evidence type="ECO:0000313" key="1">
    <source>
        <dbReference type="EMBL" id="QIX20218.1"/>
    </source>
</evidence>
<dbReference type="EMBL" id="CP050898">
    <property type="protein sequence ID" value="QIX20218.1"/>
    <property type="molecule type" value="Genomic_DNA"/>
</dbReference>
<sequence length="188" mass="20485">MATHLSLVDPAEPVVTLDDAKQFLHVWHNDDDALITALIASATDKLDGADGILGRALGRQKWKLTLDGFPPRCIHLPLPPLHTVDSVSYISKTGETVTVPDSDYRYASDGRLFPAQKWPEAIAQPASVEITFTSGYETVPPSIAQALMALVFFWYENRGSAAAPTSAVAEMPFGFDDILTQWKVPSFG</sequence>
<gene>
    <name evidence="1" type="ORF">FOB41_03215</name>
</gene>
<dbReference type="RefSeq" id="WP_177319082.1">
    <property type="nucleotide sequence ID" value="NZ_CP050898.1"/>
</dbReference>
<protein>
    <recommendedName>
        <fullName evidence="3">Phage gp6-like head-tail connector protein</fullName>
    </recommendedName>
</protein>
<evidence type="ECO:0000313" key="2">
    <source>
        <dbReference type="Proteomes" id="UP000500870"/>
    </source>
</evidence>
<dbReference type="InterPro" id="IPR011738">
    <property type="entry name" value="Phage_CHP"/>
</dbReference>
<proteinExistence type="predicted"/>
<name>A0A6H0ZHB8_9HYPH</name>
<evidence type="ECO:0008006" key="3">
    <source>
        <dbReference type="Google" id="ProtNLM"/>
    </source>
</evidence>
<organism evidence="1 2">
    <name type="scientific">Agrobacterium pusense</name>
    <dbReference type="NCBI Taxonomy" id="648995"/>
    <lineage>
        <taxon>Bacteria</taxon>
        <taxon>Pseudomonadati</taxon>
        <taxon>Pseudomonadota</taxon>
        <taxon>Alphaproteobacteria</taxon>
        <taxon>Hyphomicrobiales</taxon>
        <taxon>Rhizobiaceae</taxon>
        <taxon>Rhizobium/Agrobacterium group</taxon>
        <taxon>Agrobacterium</taxon>
    </lineage>
</organism>
<dbReference type="NCBIfam" id="TIGR02215">
    <property type="entry name" value="phage_chp_gp8"/>
    <property type="match status" value="1"/>
</dbReference>
<reference evidence="1 2" key="1">
    <citation type="submission" date="2020-04" db="EMBL/GenBank/DDBJ databases">
        <title>FDA dAtabase for Regulatory Grade micrObial Sequences (FDA-ARGOS): Supporting development and validation of Infectious Disease Dx tests.</title>
        <authorList>
            <person name="Sciortino C."/>
            <person name="Tallon L."/>
            <person name="Sadzewicz L."/>
            <person name="Vavikolanu K."/>
            <person name="Mehta A."/>
            <person name="Aluvathingal J."/>
            <person name="Nadendla S."/>
            <person name="Nandy P."/>
            <person name="Geyer C."/>
            <person name="Yan Y."/>
            <person name="Sichtig H."/>
        </authorList>
    </citation>
    <scope>NUCLEOTIDE SEQUENCE [LARGE SCALE GENOMIC DNA]</scope>
    <source>
        <strain evidence="1 2">FDAARGOS_633</strain>
    </source>
</reference>